<comment type="caution">
    <text evidence="2">The sequence shown here is derived from an EMBL/GenBank/DDBJ whole genome shotgun (WGS) entry which is preliminary data.</text>
</comment>
<dbReference type="RefSeq" id="WP_381169618.1">
    <property type="nucleotide sequence ID" value="NZ_JBHSFK010000004.1"/>
</dbReference>
<feature type="compositionally biased region" description="Basic residues" evidence="1">
    <location>
        <begin position="81"/>
        <end position="97"/>
    </location>
</feature>
<accession>A0ABV9AK21</accession>
<evidence type="ECO:0000313" key="2">
    <source>
        <dbReference type="EMBL" id="MFC4499464.1"/>
    </source>
</evidence>
<name>A0ABV9AK21_9ACTN</name>
<feature type="compositionally biased region" description="Low complexity" evidence="1">
    <location>
        <begin position="98"/>
        <end position="112"/>
    </location>
</feature>
<feature type="region of interest" description="Disordered" evidence="1">
    <location>
        <begin position="64"/>
        <end position="128"/>
    </location>
</feature>
<feature type="region of interest" description="Disordered" evidence="1">
    <location>
        <begin position="196"/>
        <end position="215"/>
    </location>
</feature>
<sequence length="215" mass="22435">MSENISATELTSQYTAQVTADLERNAKEQERVGAEVAALNEQLAALQSDHAVLVSIRQAIDAVPAPVTTEQPSESATVPAPRKKATAASGTRKRAQSKKTAAQPTRAAKAPASPEPAGDTGAADTTQPTLVDLVRRHLTELTEPRSAAEIAAALGQAHPERTIKTTVVRTTLEGLVAKTQAQRAKQGTSVFYTAADAPESAAPAQSEKQPTPADV</sequence>
<keyword evidence="3" id="KW-1185">Reference proteome</keyword>
<evidence type="ECO:0000256" key="1">
    <source>
        <dbReference type="SAM" id="MobiDB-lite"/>
    </source>
</evidence>
<feature type="compositionally biased region" description="Low complexity" evidence="1">
    <location>
        <begin position="196"/>
        <end position="207"/>
    </location>
</feature>
<protein>
    <recommendedName>
        <fullName evidence="4">Regulatory protein</fullName>
    </recommendedName>
</protein>
<dbReference type="InterPro" id="IPR036388">
    <property type="entry name" value="WH-like_DNA-bd_sf"/>
</dbReference>
<organism evidence="2 3">
    <name type="scientific">Streptomyces vulcanius</name>
    <dbReference type="NCBI Taxonomy" id="1441876"/>
    <lineage>
        <taxon>Bacteria</taxon>
        <taxon>Bacillati</taxon>
        <taxon>Actinomycetota</taxon>
        <taxon>Actinomycetes</taxon>
        <taxon>Kitasatosporales</taxon>
        <taxon>Streptomycetaceae</taxon>
        <taxon>Streptomyces</taxon>
    </lineage>
</organism>
<dbReference type="Gene3D" id="1.10.10.10">
    <property type="entry name" value="Winged helix-like DNA-binding domain superfamily/Winged helix DNA-binding domain"/>
    <property type="match status" value="1"/>
</dbReference>
<dbReference type="Proteomes" id="UP001595839">
    <property type="component" value="Unassembled WGS sequence"/>
</dbReference>
<dbReference type="EMBL" id="JBHSFK010000004">
    <property type="protein sequence ID" value="MFC4499464.1"/>
    <property type="molecule type" value="Genomic_DNA"/>
</dbReference>
<evidence type="ECO:0008006" key="4">
    <source>
        <dbReference type="Google" id="ProtNLM"/>
    </source>
</evidence>
<evidence type="ECO:0000313" key="3">
    <source>
        <dbReference type="Proteomes" id="UP001595839"/>
    </source>
</evidence>
<reference evidence="3" key="1">
    <citation type="journal article" date="2019" name="Int. J. Syst. Evol. Microbiol.">
        <title>The Global Catalogue of Microorganisms (GCM) 10K type strain sequencing project: providing services to taxonomists for standard genome sequencing and annotation.</title>
        <authorList>
            <consortium name="The Broad Institute Genomics Platform"/>
            <consortium name="The Broad Institute Genome Sequencing Center for Infectious Disease"/>
            <person name="Wu L."/>
            <person name="Ma J."/>
        </authorList>
    </citation>
    <scope>NUCLEOTIDE SEQUENCE [LARGE SCALE GENOMIC DNA]</scope>
    <source>
        <strain evidence="3">CGMCC 4.7177</strain>
    </source>
</reference>
<gene>
    <name evidence="2" type="ORF">ACFPIH_07965</name>
</gene>
<proteinExistence type="predicted"/>